<dbReference type="PANTHER" id="PTHR10707">
    <property type="entry name" value="CYTOCHROME C OXIDASE SUBUNIT IV"/>
    <property type="match status" value="1"/>
</dbReference>
<dbReference type="eggNOG" id="KOG4075">
    <property type="taxonomic scope" value="Eukaryota"/>
</dbReference>
<evidence type="ECO:0000256" key="8">
    <source>
        <dbReference type="ARBA" id="ARBA00023002"/>
    </source>
</evidence>
<keyword evidence="9 11" id="KW-0496">Mitochondrion</keyword>
<dbReference type="PANTHER" id="PTHR10707:SF10">
    <property type="entry name" value="CYTOCHROME C OXIDASE SUBUNIT 4"/>
    <property type="match status" value="1"/>
</dbReference>
<keyword evidence="8" id="KW-0560">Oxidoreductase</keyword>
<keyword evidence="4 11" id="KW-0812">Transmembrane</keyword>
<dbReference type="EMBL" id="AFYH01161836">
    <property type="status" value="NOT_ANNOTATED_CDS"/>
    <property type="molecule type" value="Genomic_DNA"/>
</dbReference>
<reference evidence="13" key="1">
    <citation type="submission" date="2011-08" db="EMBL/GenBank/DDBJ databases">
        <title>The draft genome of Latimeria chalumnae.</title>
        <authorList>
            <person name="Di Palma F."/>
            <person name="Alfoldi J."/>
            <person name="Johnson J."/>
            <person name="Berlin A."/>
            <person name="Gnerre S."/>
            <person name="Jaffe D."/>
            <person name="MacCallum I."/>
            <person name="Young S."/>
            <person name="Walker B.J."/>
            <person name="Lander E."/>
            <person name="Lindblad-Toh K."/>
        </authorList>
    </citation>
    <scope>NUCLEOTIDE SEQUENCE [LARGE SCALE GENOMIC DNA]</scope>
    <source>
        <strain evidence="13">Wild caught</strain>
    </source>
</reference>
<dbReference type="GeneTree" id="ENSGT00390000002407"/>
<keyword evidence="6" id="KW-0809">Transit peptide</keyword>
<keyword evidence="13" id="KW-1185">Reference proteome</keyword>
<comment type="function">
    <text evidence="11">Component of the cytochrome c oxidase, the last enzyme in the mitochondrial electron transport chain which drives oxidative phosphorylation.</text>
</comment>
<evidence type="ECO:0000256" key="5">
    <source>
        <dbReference type="ARBA" id="ARBA00022792"/>
    </source>
</evidence>
<dbReference type="InterPro" id="IPR013288">
    <property type="entry name" value="Cyt_c_oxidase_su4"/>
</dbReference>
<dbReference type="InterPro" id="IPR004203">
    <property type="entry name" value="Cyt_c_oxidase_su4_fam"/>
</dbReference>
<protein>
    <recommendedName>
        <fullName evidence="11">Cytochrome c oxidase subunit 4</fullName>
    </recommendedName>
</protein>
<dbReference type="GO" id="GO:0006123">
    <property type="term" value="P:mitochondrial electron transport, cytochrome c to oxygen"/>
    <property type="evidence" value="ECO:0007669"/>
    <property type="project" value="InterPro"/>
</dbReference>
<dbReference type="GO" id="GO:0016491">
    <property type="term" value="F:oxidoreductase activity"/>
    <property type="evidence" value="ECO:0007669"/>
    <property type="project" value="UniProtKB-KW"/>
</dbReference>
<dbReference type="InParanoid" id="H2ZZZ7"/>
<dbReference type="STRING" id="7897.ENSLACP00000002968"/>
<keyword evidence="5 11" id="KW-0999">Mitochondrion inner membrane</keyword>
<name>H2ZZZ7_LATCH</name>
<dbReference type="HOGENOM" id="CLU_117340_1_0_1"/>
<dbReference type="Bgee" id="ENSLACG00000002654">
    <property type="expression patterns" value="Expressed in pelvic fin and 6 other cell types or tissues"/>
</dbReference>
<reference evidence="12" key="3">
    <citation type="submission" date="2025-09" db="UniProtKB">
        <authorList>
            <consortium name="Ensembl"/>
        </authorList>
    </citation>
    <scope>IDENTIFICATION</scope>
</reference>
<dbReference type="PRINTS" id="PR01873">
    <property type="entry name" value="CYTCOXIDASE4"/>
</dbReference>
<dbReference type="InterPro" id="IPR036639">
    <property type="entry name" value="Cyt_c_oxidase_su4_sf"/>
</dbReference>
<dbReference type="GeneID" id="102365081"/>
<dbReference type="OrthoDB" id="186013at2759"/>
<evidence type="ECO:0000313" key="13">
    <source>
        <dbReference type="Proteomes" id="UP000008672"/>
    </source>
</evidence>
<evidence type="ECO:0000256" key="3">
    <source>
        <dbReference type="ARBA" id="ARBA00008135"/>
    </source>
</evidence>
<dbReference type="CTD" id="1327"/>
<keyword evidence="7 11" id="KW-1133">Transmembrane helix</keyword>
<feature type="transmembrane region" description="Helical" evidence="11">
    <location>
        <begin position="102"/>
        <end position="120"/>
    </location>
</feature>
<dbReference type="Proteomes" id="UP000008672">
    <property type="component" value="Unassembled WGS sequence"/>
</dbReference>
<proteinExistence type="inferred from homology"/>
<dbReference type="GO" id="GO:0001666">
    <property type="term" value="P:response to hypoxia"/>
    <property type="evidence" value="ECO:0007669"/>
    <property type="project" value="Ensembl"/>
</dbReference>
<accession>H2ZZZ7</accession>
<comment type="subcellular location">
    <subcellularLocation>
        <location evidence="1 11">Mitochondrion inner membrane</location>
        <topology evidence="1 11">Single-pass membrane protein</topology>
    </subcellularLocation>
</comment>
<evidence type="ECO:0000256" key="1">
    <source>
        <dbReference type="ARBA" id="ARBA00004434"/>
    </source>
</evidence>
<comment type="pathway">
    <text evidence="2 11">Energy metabolism; oxidative phosphorylation.</text>
</comment>
<dbReference type="GO" id="GO:0045277">
    <property type="term" value="C:respiratory chain complex IV"/>
    <property type="evidence" value="ECO:0007669"/>
    <property type="project" value="InterPro"/>
</dbReference>
<dbReference type="AlphaFoldDB" id="H2ZZZ7"/>
<evidence type="ECO:0000256" key="6">
    <source>
        <dbReference type="ARBA" id="ARBA00022946"/>
    </source>
</evidence>
<gene>
    <name evidence="12" type="primary">COX4I1</name>
</gene>
<dbReference type="UniPathway" id="UPA00705"/>
<evidence type="ECO:0000256" key="7">
    <source>
        <dbReference type="ARBA" id="ARBA00022989"/>
    </source>
</evidence>
<comment type="subunit">
    <text evidence="11">Component of the cytochrome c oxidase (complex IV, CIV), a multisubunit enzyme composed of 14 subunits.</text>
</comment>
<evidence type="ECO:0000256" key="2">
    <source>
        <dbReference type="ARBA" id="ARBA00004673"/>
    </source>
</evidence>
<dbReference type="Pfam" id="PF02936">
    <property type="entry name" value="COX4"/>
    <property type="match status" value="1"/>
</dbReference>
<evidence type="ECO:0000256" key="4">
    <source>
        <dbReference type="ARBA" id="ARBA00022692"/>
    </source>
</evidence>
<evidence type="ECO:0000256" key="10">
    <source>
        <dbReference type="ARBA" id="ARBA00023136"/>
    </source>
</evidence>
<dbReference type="FunCoup" id="H2ZZZ7">
    <property type="interactions" value="1430"/>
</dbReference>
<comment type="similarity">
    <text evidence="3 11">Belongs to the cytochrome c oxidase IV family.</text>
</comment>
<dbReference type="CDD" id="cd00922">
    <property type="entry name" value="Cyt_c_Oxidase_IV"/>
    <property type="match status" value="1"/>
</dbReference>
<sequence length="169" mass="19472">MLASRAFNLIGKRAFSTSVCVRGHGGVAKVEEYTLPSYLDCRGTPLPDVEYVKNLSSDQVALKEKEKGSWDSLSREDMLGLYRIRFNQSFAEMSKPSSEWKTVVGGVFFFIGLTGFILLWQRKFVFGDVPHTLSEEWIAMQTKRMLDMRVNPIEGFSSHWDYDKKQWKK</sequence>
<dbReference type="Ensembl" id="ENSLACT00000002994.1">
    <property type="protein sequence ID" value="ENSLACP00000002968.1"/>
    <property type="gene ID" value="ENSLACG00000002654.1"/>
</dbReference>
<evidence type="ECO:0000256" key="9">
    <source>
        <dbReference type="ARBA" id="ARBA00023128"/>
    </source>
</evidence>
<dbReference type="FunFam" id="1.10.442.10:FF:000001">
    <property type="entry name" value="Cytochrome c oxidase subunit 4 isoform 1"/>
    <property type="match status" value="1"/>
</dbReference>
<organism evidence="12 13">
    <name type="scientific">Latimeria chalumnae</name>
    <name type="common">Coelacanth</name>
    <dbReference type="NCBI Taxonomy" id="7897"/>
    <lineage>
        <taxon>Eukaryota</taxon>
        <taxon>Metazoa</taxon>
        <taxon>Chordata</taxon>
        <taxon>Craniata</taxon>
        <taxon>Vertebrata</taxon>
        <taxon>Euteleostomi</taxon>
        <taxon>Coelacanthiformes</taxon>
        <taxon>Coelacanthidae</taxon>
        <taxon>Latimeria</taxon>
    </lineage>
</organism>
<evidence type="ECO:0000313" key="12">
    <source>
        <dbReference type="Ensembl" id="ENSLACP00000002968.1"/>
    </source>
</evidence>
<keyword evidence="10 11" id="KW-0472">Membrane</keyword>
<dbReference type="Gene3D" id="1.10.442.10">
    <property type="entry name" value="Cytochrome c oxidase subunit IV"/>
    <property type="match status" value="1"/>
</dbReference>
<dbReference type="SUPFAM" id="SSF81406">
    <property type="entry name" value="Mitochondrial cytochrome c oxidase subunit IV"/>
    <property type="match status" value="1"/>
</dbReference>
<dbReference type="OMA" id="HGHEVTK"/>
<dbReference type="GO" id="GO:0005743">
    <property type="term" value="C:mitochondrial inner membrane"/>
    <property type="evidence" value="ECO:0007669"/>
    <property type="project" value="UniProtKB-SubCell"/>
</dbReference>
<evidence type="ECO:0000256" key="11">
    <source>
        <dbReference type="RuleBase" id="RU367145"/>
    </source>
</evidence>
<reference evidence="12" key="2">
    <citation type="submission" date="2025-08" db="UniProtKB">
        <authorList>
            <consortium name="Ensembl"/>
        </authorList>
    </citation>
    <scope>IDENTIFICATION</scope>
</reference>